<evidence type="ECO:0000313" key="2">
    <source>
        <dbReference type="Proteomes" id="UP001396898"/>
    </source>
</evidence>
<dbReference type="Proteomes" id="UP001396898">
    <property type="component" value="Unassembled WGS sequence"/>
</dbReference>
<evidence type="ECO:0000313" key="1">
    <source>
        <dbReference type="EMBL" id="KAK8006035.1"/>
    </source>
</evidence>
<comment type="caution">
    <text evidence="1">The sequence shown here is derived from an EMBL/GenBank/DDBJ whole genome shotgun (WGS) entry which is preliminary data.</text>
</comment>
<organism evidence="1 2">
    <name type="scientific">Apiospora marii</name>
    <dbReference type="NCBI Taxonomy" id="335849"/>
    <lineage>
        <taxon>Eukaryota</taxon>
        <taxon>Fungi</taxon>
        <taxon>Dikarya</taxon>
        <taxon>Ascomycota</taxon>
        <taxon>Pezizomycotina</taxon>
        <taxon>Sordariomycetes</taxon>
        <taxon>Xylariomycetidae</taxon>
        <taxon>Amphisphaeriales</taxon>
        <taxon>Apiosporaceae</taxon>
        <taxon>Apiospora</taxon>
    </lineage>
</organism>
<gene>
    <name evidence="1" type="ORF">PG991_012332</name>
</gene>
<dbReference type="EMBL" id="JAQQWI010000017">
    <property type="protein sequence ID" value="KAK8006035.1"/>
    <property type="molecule type" value="Genomic_DNA"/>
</dbReference>
<reference evidence="1 2" key="1">
    <citation type="submission" date="2023-01" db="EMBL/GenBank/DDBJ databases">
        <title>Analysis of 21 Apiospora genomes using comparative genomics revels a genus with tremendous synthesis potential of carbohydrate active enzymes and secondary metabolites.</title>
        <authorList>
            <person name="Sorensen T."/>
        </authorList>
    </citation>
    <scope>NUCLEOTIDE SEQUENCE [LARGE SCALE GENOMIC DNA]</scope>
    <source>
        <strain evidence="1 2">CBS 20057</strain>
    </source>
</reference>
<keyword evidence="2" id="KW-1185">Reference proteome</keyword>
<protein>
    <submittedName>
        <fullName evidence="1">Uncharacterized protein</fullName>
    </submittedName>
</protein>
<name>A0ABR1R9K6_9PEZI</name>
<sequence length="161" mass="17952">MSLCSHTNNGSIIIRGLVPVTFRMDRMTRRPGHFQVVVPAQYDDYVWLEFRRSDGLAPEAVLQAVADTLTSVLQDMRNLEVPQEMALKHLGLRVVIVRGLQEDPREVDLMATFAAATSTTTSGNARLADWVQWGILQNDPAKFRFVVSPITPADKASSQDQ</sequence>
<accession>A0ABR1R9K6</accession>
<proteinExistence type="predicted"/>